<dbReference type="AlphaFoldDB" id="A0AAV4PGQ9"/>
<dbReference type="PANTHER" id="PTHR23278">
    <property type="entry name" value="SIDESTEP PROTEIN"/>
    <property type="match status" value="1"/>
</dbReference>
<dbReference type="Gene3D" id="2.60.40.10">
    <property type="entry name" value="Immunoglobulins"/>
    <property type="match status" value="1"/>
</dbReference>
<name>A0AAV4PGQ9_9ARAC</name>
<comment type="caution">
    <text evidence="2">The sequence shown here is derived from an EMBL/GenBank/DDBJ whole genome shotgun (WGS) entry which is preliminary data.</text>
</comment>
<evidence type="ECO:0000313" key="3">
    <source>
        <dbReference type="Proteomes" id="UP001054837"/>
    </source>
</evidence>
<accession>A0AAV4PGQ9</accession>
<dbReference type="CDD" id="cd00063">
    <property type="entry name" value="FN3"/>
    <property type="match status" value="1"/>
</dbReference>
<evidence type="ECO:0000313" key="2">
    <source>
        <dbReference type="EMBL" id="GIX95824.1"/>
    </source>
</evidence>
<dbReference type="InterPro" id="IPR013783">
    <property type="entry name" value="Ig-like_fold"/>
</dbReference>
<dbReference type="SUPFAM" id="SSF49265">
    <property type="entry name" value="Fibronectin type III"/>
    <property type="match status" value="1"/>
</dbReference>
<reference evidence="2 3" key="1">
    <citation type="submission" date="2021-06" db="EMBL/GenBank/DDBJ databases">
        <title>Caerostris darwini draft genome.</title>
        <authorList>
            <person name="Kono N."/>
            <person name="Arakawa K."/>
        </authorList>
    </citation>
    <scope>NUCLEOTIDE SEQUENCE [LARGE SCALE GENOMIC DNA]</scope>
</reference>
<evidence type="ECO:0000259" key="1">
    <source>
        <dbReference type="PROSITE" id="PS50853"/>
    </source>
</evidence>
<dbReference type="InterPro" id="IPR036116">
    <property type="entry name" value="FN3_sf"/>
</dbReference>
<dbReference type="PROSITE" id="PS50853">
    <property type="entry name" value="FN3"/>
    <property type="match status" value="1"/>
</dbReference>
<dbReference type="SMART" id="SM00060">
    <property type="entry name" value="FN3"/>
    <property type="match status" value="1"/>
</dbReference>
<sequence length="192" mass="21276">MYFKPNSSTTSKQLYVSSLFVITKSGLGPPDPVQNCSVSNHTEESLTVRCQEAYDGGLQQSFALETYDAAHTVMLNNQSGTSPLFTVYDLTPGTSFVIIVYAFNSKGRSEGRVIRTSTLATPESLTQRADDIFLQTIVEAFLHPYKSSPKRPTVKESEYAFIEASFARPSEYLEAPPGSEIRRHRCQSTAEL</sequence>
<dbReference type="PANTHER" id="PTHR23278:SF19">
    <property type="entry name" value="OBSCURIN"/>
    <property type="match status" value="1"/>
</dbReference>
<protein>
    <recommendedName>
        <fullName evidence="1">Fibronectin type-III domain-containing protein</fullName>
    </recommendedName>
</protein>
<gene>
    <name evidence="2" type="primary">AVEN_29988_1</name>
    <name evidence="2" type="ORF">CDAR_289261</name>
</gene>
<dbReference type="Pfam" id="PF00041">
    <property type="entry name" value="fn3"/>
    <property type="match status" value="1"/>
</dbReference>
<keyword evidence="3" id="KW-1185">Reference proteome</keyword>
<feature type="domain" description="Fibronectin type-III" evidence="1">
    <location>
        <begin position="29"/>
        <end position="124"/>
    </location>
</feature>
<organism evidence="2 3">
    <name type="scientific">Caerostris darwini</name>
    <dbReference type="NCBI Taxonomy" id="1538125"/>
    <lineage>
        <taxon>Eukaryota</taxon>
        <taxon>Metazoa</taxon>
        <taxon>Ecdysozoa</taxon>
        <taxon>Arthropoda</taxon>
        <taxon>Chelicerata</taxon>
        <taxon>Arachnida</taxon>
        <taxon>Araneae</taxon>
        <taxon>Araneomorphae</taxon>
        <taxon>Entelegynae</taxon>
        <taxon>Araneoidea</taxon>
        <taxon>Araneidae</taxon>
        <taxon>Caerostris</taxon>
    </lineage>
</organism>
<dbReference type="InterPro" id="IPR003961">
    <property type="entry name" value="FN3_dom"/>
</dbReference>
<proteinExistence type="predicted"/>
<dbReference type="Proteomes" id="UP001054837">
    <property type="component" value="Unassembled WGS sequence"/>
</dbReference>
<dbReference type="EMBL" id="BPLQ01002817">
    <property type="protein sequence ID" value="GIX95824.1"/>
    <property type="molecule type" value="Genomic_DNA"/>
</dbReference>